<dbReference type="RefSeq" id="WP_189786055.1">
    <property type="nucleotide sequence ID" value="NZ_BNAT01000028.1"/>
</dbReference>
<dbReference type="InterPro" id="IPR029016">
    <property type="entry name" value="GAF-like_dom_sf"/>
</dbReference>
<comment type="caution">
    <text evidence="2">The sequence shown here is derived from an EMBL/GenBank/DDBJ whole genome shotgun (WGS) entry which is preliminary data.</text>
</comment>
<dbReference type="AlphaFoldDB" id="A0A918ZCE4"/>
<organism evidence="2 3">
    <name type="scientific">Streptomyces capitiformicae</name>
    <dbReference type="NCBI Taxonomy" id="2014920"/>
    <lineage>
        <taxon>Bacteria</taxon>
        <taxon>Bacillati</taxon>
        <taxon>Actinomycetota</taxon>
        <taxon>Actinomycetes</taxon>
        <taxon>Kitasatosporales</taxon>
        <taxon>Streptomycetaceae</taxon>
        <taxon>Streptomyces</taxon>
    </lineage>
</organism>
<feature type="region of interest" description="Disordered" evidence="1">
    <location>
        <begin position="1"/>
        <end position="20"/>
    </location>
</feature>
<keyword evidence="3" id="KW-1185">Reference proteome</keyword>
<accession>A0A918ZCE4</accession>
<dbReference type="EMBL" id="BNAT01000028">
    <property type="protein sequence ID" value="GHE45009.1"/>
    <property type="molecule type" value="Genomic_DNA"/>
</dbReference>
<proteinExistence type="predicted"/>
<name>A0A918ZCE4_9ACTN</name>
<reference evidence="2" key="1">
    <citation type="journal article" date="2014" name="Int. J. Syst. Evol. Microbiol.">
        <title>Complete genome sequence of Corynebacterium casei LMG S-19264T (=DSM 44701T), isolated from a smear-ripened cheese.</title>
        <authorList>
            <consortium name="US DOE Joint Genome Institute (JGI-PGF)"/>
            <person name="Walter F."/>
            <person name="Albersmeier A."/>
            <person name="Kalinowski J."/>
            <person name="Ruckert C."/>
        </authorList>
    </citation>
    <scope>NUCLEOTIDE SEQUENCE</scope>
    <source>
        <strain evidence="2">CGMCC 4.7403</strain>
    </source>
</reference>
<evidence type="ECO:0000256" key="1">
    <source>
        <dbReference type="SAM" id="MobiDB-lite"/>
    </source>
</evidence>
<gene>
    <name evidence="2" type="ORF">GCM10017771_65360</name>
</gene>
<reference evidence="2" key="2">
    <citation type="submission" date="2020-09" db="EMBL/GenBank/DDBJ databases">
        <authorList>
            <person name="Sun Q."/>
            <person name="Zhou Y."/>
        </authorList>
    </citation>
    <scope>NUCLEOTIDE SEQUENCE</scope>
    <source>
        <strain evidence="2">CGMCC 4.7403</strain>
    </source>
</reference>
<dbReference type="Gene3D" id="3.30.450.40">
    <property type="match status" value="1"/>
</dbReference>
<protein>
    <submittedName>
        <fullName evidence="2">Transcriptional regulator</fullName>
    </submittedName>
</protein>
<evidence type="ECO:0000313" key="3">
    <source>
        <dbReference type="Proteomes" id="UP000603227"/>
    </source>
</evidence>
<evidence type="ECO:0000313" key="2">
    <source>
        <dbReference type="EMBL" id="GHE45009.1"/>
    </source>
</evidence>
<dbReference type="Proteomes" id="UP000603227">
    <property type="component" value="Unassembled WGS sequence"/>
</dbReference>
<sequence length="460" mass="47565">MDTSTAASTSASSPISTSTSASASALRTVHEQFVTSLGTPSPSGVRRLVADSWSRCTACGVRPDGSRLPPLFRTSEELAAYRRGHPLAAVLHLLRELLGAGVADDGHLFAVGDADGTLLWVEGDSAALRRAERMHFVAGAVWSEAQAGTNAPGTALEVGQPVQIVAGEHYNSAVHDWSCAAAPVRDPGTGRLLGVVDLSGGPTIATPPALAAVRGAALLAEAELARALPVPPTPLGPDGWVPHASSAGCGAGVGLAALGRDCALLESAGRVHRLSPRHSEIVVALALEGRGVHGDRLAVDLSEREVPPSTLRAEMTRLRAVLGPALLGSRPYALLCPVRTDFGEVSALLAEGRVDEALACYRGPLLPRSEAPAVVEHRRALEQQLRGAVLGSDDAGLLRRWVNAAWGAEDSLAWLTLAHRLPGGSAQRAAAAARARGLDAASALQPQAGRHAAVLQRSRS</sequence>